<dbReference type="InterPro" id="IPR003660">
    <property type="entry name" value="HAMP_dom"/>
</dbReference>
<evidence type="ECO:0000256" key="4">
    <source>
        <dbReference type="ARBA" id="ARBA00022553"/>
    </source>
</evidence>
<comment type="caution">
    <text evidence="15">The sequence shown here is derived from an EMBL/GenBank/DDBJ whole genome shotgun (WGS) entry which is preliminary data.</text>
</comment>
<evidence type="ECO:0000256" key="7">
    <source>
        <dbReference type="ARBA" id="ARBA00022777"/>
    </source>
</evidence>
<feature type="transmembrane region" description="Helical" evidence="12">
    <location>
        <begin position="172"/>
        <end position="194"/>
    </location>
</feature>
<dbReference type="Pfam" id="PF02518">
    <property type="entry name" value="HATPase_c"/>
    <property type="match status" value="1"/>
</dbReference>
<dbReference type="PROSITE" id="PS50109">
    <property type="entry name" value="HIS_KIN"/>
    <property type="match status" value="1"/>
</dbReference>
<evidence type="ECO:0000256" key="11">
    <source>
        <dbReference type="SAM" id="MobiDB-lite"/>
    </source>
</evidence>
<name>A0ABY2BDV3_9ACTN</name>
<dbReference type="PRINTS" id="PR00344">
    <property type="entry name" value="BCTRLSENSOR"/>
</dbReference>
<keyword evidence="6 12" id="KW-0812">Transmembrane</keyword>
<evidence type="ECO:0000256" key="10">
    <source>
        <dbReference type="ARBA" id="ARBA00023136"/>
    </source>
</evidence>
<evidence type="ECO:0000256" key="8">
    <source>
        <dbReference type="ARBA" id="ARBA00022989"/>
    </source>
</evidence>
<dbReference type="InterPro" id="IPR005467">
    <property type="entry name" value="His_kinase_dom"/>
</dbReference>
<evidence type="ECO:0000256" key="12">
    <source>
        <dbReference type="SAM" id="Phobius"/>
    </source>
</evidence>
<dbReference type="GO" id="GO:0016301">
    <property type="term" value="F:kinase activity"/>
    <property type="evidence" value="ECO:0007669"/>
    <property type="project" value="UniProtKB-KW"/>
</dbReference>
<dbReference type="CDD" id="cd00075">
    <property type="entry name" value="HATPase"/>
    <property type="match status" value="1"/>
</dbReference>
<evidence type="ECO:0000256" key="6">
    <source>
        <dbReference type="ARBA" id="ARBA00022692"/>
    </source>
</evidence>
<dbReference type="SUPFAM" id="SSF47384">
    <property type="entry name" value="Homodimeric domain of signal transducing histidine kinase"/>
    <property type="match status" value="1"/>
</dbReference>
<dbReference type="Gene3D" id="1.10.287.130">
    <property type="match status" value="1"/>
</dbReference>
<gene>
    <name evidence="15" type="ORF">EV644_11432</name>
</gene>
<feature type="domain" description="Histidine kinase" evidence="13">
    <location>
        <begin position="298"/>
        <end position="512"/>
    </location>
</feature>
<evidence type="ECO:0000256" key="5">
    <source>
        <dbReference type="ARBA" id="ARBA00022679"/>
    </source>
</evidence>
<evidence type="ECO:0000256" key="1">
    <source>
        <dbReference type="ARBA" id="ARBA00000085"/>
    </source>
</evidence>
<reference evidence="15 16" key="1">
    <citation type="journal article" date="2015" name="Stand. Genomic Sci.">
        <title>Genomic Encyclopedia of Bacterial and Archaeal Type Strains, Phase III: the genomes of soil and plant-associated and newly described type strains.</title>
        <authorList>
            <person name="Whitman W.B."/>
            <person name="Woyke T."/>
            <person name="Klenk H.P."/>
            <person name="Zhou Y."/>
            <person name="Lilburn T.G."/>
            <person name="Beck B.J."/>
            <person name="De Vos P."/>
            <person name="Vandamme P."/>
            <person name="Eisen J.A."/>
            <person name="Garrity G."/>
            <person name="Hugenholtz P."/>
            <person name="Kyrpides N.C."/>
        </authorList>
    </citation>
    <scope>NUCLEOTIDE SEQUENCE [LARGE SCALE GENOMIC DNA]</scope>
    <source>
        <strain evidence="15 16">VKM Ac-2538</strain>
    </source>
</reference>
<dbReference type="Proteomes" id="UP000295818">
    <property type="component" value="Unassembled WGS sequence"/>
</dbReference>
<evidence type="ECO:0000313" key="15">
    <source>
        <dbReference type="EMBL" id="TCO17384.1"/>
    </source>
</evidence>
<dbReference type="CDD" id="cd00082">
    <property type="entry name" value="HisKA"/>
    <property type="match status" value="1"/>
</dbReference>
<dbReference type="PANTHER" id="PTHR45436">
    <property type="entry name" value="SENSOR HISTIDINE KINASE YKOH"/>
    <property type="match status" value="1"/>
</dbReference>
<dbReference type="Pfam" id="PF00672">
    <property type="entry name" value="HAMP"/>
    <property type="match status" value="1"/>
</dbReference>
<dbReference type="SUPFAM" id="SSF158472">
    <property type="entry name" value="HAMP domain-like"/>
    <property type="match status" value="1"/>
</dbReference>
<protein>
    <recommendedName>
        <fullName evidence="3">histidine kinase</fullName>
        <ecNumber evidence="3">2.7.13.3</ecNumber>
    </recommendedName>
</protein>
<dbReference type="PANTHER" id="PTHR45436:SF5">
    <property type="entry name" value="SENSOR HISTIDINE KINASE TRCS"/>
    <property type="match status" value="1"/>
</dbReference>
<keyword evidence="8 12" id="KW-1133">Transmembrane helix</keyword>
<evidence type="ECO:0000259" key="14">
    <source>
        <dbReference type="PROSITE" id="PS50885"/>
    </source>
</evidence>
<dbReference type="CDD" id="cd06225">
    <property type="entry name" value="HAMP"/>
    <property type="match status" value="1"/>
</dbReference>
<accession>A0ABY2BDV3</accession>
<dbReference type="Pfam" id="PF00512">
    <property type="entry name" value="HisKA"/>
    <property type="match status" value="1"/>
</dbReference>
<keyword evidence="9" id="KW-0902">Two-component regulatory system</keyword>
<evidence type="ECO:0000256" key="3">
    <source>
        <dbReference type="ARBA" id="ARBA00012438"/>
    </source>
</evidence>
<sequence length="514" mass="55224">MPHRRLADRYPLRITIVVVLLTLVTAALLASGLVATTIMRGYLTDRVDSQLSDAAKMISAQKGFGPNGPPPPNQRGGPRLPSVFILQAFEADGTKSVDGRFREPLRPTEAEPQLPTMTLAQVVARGDEPFNTGAVSGSGTFRVIATPLQNQDGYIMVAQNLGDMDQTIQRLVGVQIAAGIILLVLLAGVGTWVVRRSLRGLEDVEHTAVAIAGGDLSRRVPQRDPRTEVGRLSLALNQMLGQIETAFAQRTASEFAARRSEDAARRSAEVARQSEEVARQSEDNARQSEERMRRFVADASHELRTPLTSIRGFAELTRQRGSAADPATMKRIEDEAKRMGLLVDDLLLLARLDQQRPLQHRPVDLLTLAGDSVHDVQAVQPGRPVKLQILPDSGAPVVEGDEARLRQVLGNLVSNAVHYTPHDAPITISVGTRDGEAILEVADTGPGLSAEQKARVFERFYRADSARTRSTGGSGLGLSIVAALVAAHSGKVTVTDTPGGGATFTVHLPLTPLG</sequence>
<evidence type="ECO:0000256" key="2">
    <source>
        <dbReference type="ARBA" id="ARBA00004236"/>
    </source>
</evidence>
<comment type="catalytic activity">
    <reaction evidence="1">
        <text>ATP + protein L-histidine = ADP + protein N-phospho-L-histidine.</text>
        <dbReference type="EC" id="2.7.13.3"/>
    </reaction>
</comment>
<comment type="subcellular location">
    <subcellularLocation>
        <location evidence="2">Cell membrane</location>
    </subcellularLocation>
</comment>
<dbReference type="InterPro" id="IPR036890">
    <property type="entry name" value="HATPase_C_sf"/>
</dbReference>
<dbReference type="EC" id="2.7.13.3" evidence="3"/>
<dbReference type="PROSITE" id="PS50885">
    <property type="entry name" value="HAMP"/>
    <property type="match status" value="1"/>
</dbReference>
<dbReference type="InterPro" id="IPR036097">
    <property type="entry name" value="HisK_dim/P_sf"/>
</dbReference>
<dbReference type="RefSeq" id="WP_132192243.1">
    <property type="nucleotide sequence ID" value="NZ_SLWM01000014.1"/>
</dbReference>
<dbReference type="SMART" id="SM00304">
    <property type="entry name" value="HAMP"/>
    <property type="match status" value="1"/>
</dbReference>
<feature type="transmembrane region" description="Helical" evidence="12">
    <location>
        <begin position="12"/>
        <end position="39"/>
    </location>
</feature>
<dbReference type="InterPro" id="IPR050428">
    <property type="entry name" value="TCS_sensor_his_kinase"/>
</dbReference>
<organism evidence="15 16">
    <name type="scientific">Kribbella orskensis</name>
    <dbReference type="NCBI Taxonomy" id="2512216"/>
    <lineage>
        <taxon>Bacteria</taxon>
        <taxon>Bacillati</taxon>
        <taxon>Actinomycetota</taxon>
        <taxon>Actinomycetes</taxon>
        <taxon>Propionibacteriales</taxon>
        <taxon>Kribbellaceae</taxon>
        <taxon>Kribbella</taxon>
    </lineage>
</organism>
<dbReference type="SUPFAM" id="SSF55874">
    <property type="entry name" value="ATPase domain of HSP90 chaperone/DNA topoisomerase II/histidine kinase"/>
    <property type="match status" value="1"/>
</dbReference>
<dbReference type="InterPro" id="IPR003594">
    <property type="entry name" value="HATPase_dom"/>
</dbReference>
<dbReference type="Gene3D" id="3.30.565.10">
    <property type="entry name" value="Histidine kinase-like ATPase, C-terminal domain"/>
    <property type="match status" value="1"/>
</dbReference>
<evidence type="ECO:0000259" key="13">
    <source>
        <dbReference type="PROSITE" id="PS50109"/>
    </source>
</evidence>
<keyword evidence="10 12" id="KW-0472">Membrane</keyword>
<keyword evidence="7 15" id="KW-0418">Kinase</keyword>
<dbReference type="SMART" id="SM00388">
    <property type="entry name" value="HisKA"/>
    <property type="match status" value="1"/>
</dbReference>
<evidence type="ECO:0000256" key="9">
    <source>
        <dbReference type="ARBA" id="ARBA00023012"/>
    </source>
</evidence>
<keyword evidence="4" id="KW-0597">Phosphoprotein</keyword>
<dbReference type="InterPro" id="IPR003661">
    <property type="entry name" value="HisK_dim/P_dom"/>
</dbReference>
<dbReference type="InterPro" id="IPR004358">
    <property type="entry name" value="Sig_transdc_His_kin-like_C"/>
</dbReference>
<keyword evidence="5" id="KW-0808">Transferase</keyword>
<dbReference type="SMART" id="SM00387">
    <property type="entry name" value="HATPase_c"/>
    <property type="match status" value="1"/>
</dbReference>
<feature type="region of interest" description="Disordered" evidence="11">
    <location>
        <begin position="266"/>
        <end position="292"/>
    </location>
</feature>
<keyword evidence="16" id="KW-1185">Reference proteome</keyword>
<proteinExistence type="predicted"/>
<evidence type="ECO:0000313" key="16">
    <source>
        <dbReference type="Proteomes" id="UP000295818"/>
    </source>
</evidence>
<dbReference type="EMBL" id="SLWM01000014">
    <property type="protein sequence ID" value="TCO17384.1"/>
    <property type="molecule type" value="Genomic_DNA"/>
</dbReference>
<feature type="domain" description="HAMP" evidence="14">
    <location>
        <begin position="195"/>
        <end position="248"/>
    </location>
</feature>
<dbReference type="Gene3D" id="6.10.340.10">
    <property type="match status" value="1"/>
</dbReference>